<dbReference type="AlphaFoldDB" id="A0A0C9WM86"/>
<feature type="region of interest" description="Disordered" evidence="1">
    <location>
        <begin position="69"/>
        <end position="93"/>
    </location>
</feature>
<name>A0A0C9WM86_9AGAR</name>
<feature type="region of interest" description="Disordered" evidence="1">
    <location>
        <begin position="1"/>
        <end position="23"/>
    </location>
</feature>
<dbReference type="OrthoDB" id="3247214at2759"/>
<feature type="region of interest" description="Disordered" evidence="1">
    <location>
        <begin position="232"/>
        <end position="254"/>
    </location>
</feature>
<protein>
    <submittedName>
        <fullName evidence="2">Uncharacterized protein</fullName>
    </submittedName>
</protein>
<feature type="compositionally biased region" description="Basic and acidic residues" evidence="1">
    <location>
        <begin position="395"/>
        <end position="414"/>
    </location>
</feature>
<feature type="compositionally biased region" description="Low complexity" evidence="1">
    <location>
        <begin position="1"/>
        <end position="12"/>
    </location>
</feature>
<dbReference type="HOGENOM" id="CLU_035154_1_0_1"/>
<sequence length="423" mass="46441">MSSESSSAAAPAKHADSSSRLPVTKVTALARLKTFTGTVISRKDKGTPIVFPPPSWDLDDKAIHESLWSRKGNKKVAQAPVGSNSVKESEKHPEPMTFAKKIQAMIELLPVPSALASTLSIAPATAPEITPADEGRTGSPIPPGMDDGMIKMLSSEDLMNGKRSNKKGVERQSVWDTLAGINHDVDDHGISQRPRPSKVEEQEDGIMMYVPLEPNEGSEVELAETESVLEYDKTPSHKRSQSALENDITSEEPKPARTDIAVEKKVWVPSTTQISVFTTWWGYRLYLPPPIMEKLGSHSLKATARAAMITSALKWLLGKIPMMFVPAQLKPAVALLKRLSPVVGYVGIFIAWSWDRVRACDEGNGVVLSATWLLPVALLPMAWDAGHIYGPSLPKPEDTEKEVSKPSKKDDPPQKKRRSYFLW</sequence>
<dbReference type="EMBL" id="KN838681">
    <property type="protein sequence ID" value="KIJ97919.1"/>
    <property type="molecule type" value="Genomic_DNA"/>
</dbReference>
<gene>
    <name evidence="2" type="ORF">K443DRAFT_9570</name>
</gene>
<reference evidence="2 3" key="1">
    <citation type="submission" date="2014-04" db="EMBL/GenBank/DDBJ databases">
        <authorList>
            <consortium name="DOE Joint Genome Institute"/>
            <person name="Kuo A."/>
            <person name="Kohler A."/>
            <person name="Nagy L.G."/>
            <person name="Floudas D."/>
            <person name="Copeland A."/>
            <person name="Barry K.W."/>
            <person name="Cichocki N."/>
            <person name="Veneault-Fourrey C."/>
            <person name="LaButti K."/>
            <person name="Lindquist E.A."/>
            <person name="Lipzen A."/>
            <person name="Lundell T."/>
            <person name="Morin E."/>
            <person name="Murat C."/>
            <person name="Sun H."/>
            <person name="Tunlid A."/>
            <person name="Henrissat B."/>
            <person name="Grigoriev I.V."/>
            <person name="Hibbett D.S."/>
            <person name="Martin F."/>
            <person name="Nordberg H.P."/>
            <person name="Cantor M.N."/>
            <person name="Hua S.X."/>
        </authorList>
    </citation>
    <scope>NUCLEOTIDE SEQUENCE [LARGE SCALE GENOMIC DNA]</scope>
    <source>
        <strain evidence="2 3">LaAM-08-1</strain>
    </source>
</reference>
<evidence type="ECO:0000256" key="1">
    <source>
        <dbReference type="SAM" id="MobiDB-lite"/>
    </source>
</evidence>
<dbReference type="Proteomes" id="UP000054477">
    <property type="component" value="Unassembled WGS sequence"/>
</dbReference>
<evidence type="ECO:0000313" key="2">
    <source>
        <dbReference type="EMBL" id="KIJ97919.1"/>
    </source>
</evidence>
<reference evidence="3" key="2">
    <citation type="submission" date="2015-01" db="EMBL/GenBank/DDBJ databases">
        <title>Evolutionary Origins and Diversification of the Mycorrhizal Mutualists.</title>
        <authorList>
            <consortium name="DOE Joint Genome Institute"/>
            <consortium name="Mycorrhizal Genomics Consortium"/>
            <person name="Kohler A."/>
            <person name="Kuo A."/>
            <person name="Nagy L.G."/>
            <person name="Floudas D."/>
            <person name="Copeland A."/>
            <person name="Barry K.W."/>
            <person name="Cichocki N."/>
            <person name="Veneault-Fourrey C."/>
            <person name="LaButti K."/>
            <person name="Lindquist E.A."/>
            <person name="Lipzen A."/>
            <person name="Lundell T."/>
            <person name="Morin E."/>
            <person name="Murat C."/>
            <person name="Riley R."/>
            <person name="Ohm R."/>
            <person name="Sun H."/>
            <person name="Tunlid A."/>
            <person name="Henrissat B."/>
            <person name="Grigoriev I.V."/>
            <person name="Hibbett D.S."/>
            <person name="Martin F."/>
        </authorList>
    </citation>
    <scope>NUCLEOTIDE SEQUENCE [LARGE SCALE GENOMIC DNA]</scope>
    <source>
        <strain evidence="3">LaAM-08-1</strain>
    </source>
</reference>
<accession>A0A0C9WM86</accession>
<keyword evidence="3" id="KW-1185">Reference proteome</keyword>
<feature type="region of interest" description="Disordered" evidence="1">
    <location>
        <begin position="392"/>
        <end position="423"/>
    </location>
</feature>
<dbReference type="STRING" id="1095629.A0A0C9WM86"/>
<organism evidence="2 3">
    <name type="scientific">Laccaria amethystina LaAM-08-1</name>
    <dbReference type="NCBI Taxonomy" id="1095629"/>
    <lineage>
        <taxon>Eukaryota</taxon>
        <taxon>Fungi</taxon>
        <taxon>Dikarya</taxon>
        <taxon>Basidiomycota</taxon>
        <taxon>Agaricomycotina</taxon>
        <taxon>Agaricomycetes</taxon>
        <taxon>Agaricomycetidae</taxon>
        <taxon>Agaricales</taxon>
        <taxon>Agaricineae</taxon>
        <taxon>Hydnangiaceae</taxon>
        <taxon>Laccaria</taxon>
    </lineage>
</organism>
<evidence type="ECO:0000313" key="3">
    <source>
        <dbReference type="Proteomes" id="UP000054477"/>
    </source>
</evidence>
<proteinExistence type="predicted"/>